<evidence type="ECO:0000313" key="2">
    <source>
        <dbReference type="Proteomes" id="UP000199647"/>
    </source>
</evidence>
<organism evidence="1 2">
    <name type="scientific">Faunimonas pinastri</name>
    <dbReference type="NCBI Taxonomy" id="1855383"/>
    <lineage>
        <taxon>Bacteria</taxon>
        <taxon>Pseudomonadati</taxon>
        <taxon>Pseudomonadota</taxon>
        <taxon>Alphaproteobacteria</taxon>
        <taxon>Hyphomicrobiales</taxon>
        <taxon>Afifellaceae</taxon>
        <taxon>Faunimonas</taxon>
    </lineage>
</organism>
<dbReference type="OrthoDB" id="8853368at2"/>
<dbReference type="STRING" id="1855383.SAMN05216548_10890"/>
<reference evidence="1 2" key="1">
    <citation type="submission" date="2016-10" db="EMBL/GenBank/DDBJ databases">
        <authorList>
            <person name="de Groot N.N."/>
        </authorList>
    </citation>
    <scope>NUCLEOTIDE SEQUENCE [LARGE SCALE GENOMIC DNA]</scope>
    <source>
        <strain evidence="1 2">A52C2</strain>
    </source>
</reference>
<keyword evidence="2" id="KW-1185">Reference proteome</keyword>
<dbReference type="RefSeq" id="WP_092496860.1">
    <property type="nucleotide sequence ID" value="NZ_FOFG01000008.1"/>
</dbReference>
<dbReference type="Pfam" id="PF09650">
    <property type="entry name" value="PHA_gran_rgn"/>
    <property type="match status" value="1"/>
</dbReference>
<accession>A0A1H9JEB4</accession>
<dbReference type="EMBL" id="FOFG01000008">
    <property type="protein sequence ID" value="SEQ85079.1"/>
    <property type="molecule type" value="Genomic_DNA"/>
</dbReference>
<protein>
    <submittedName>
        <fullName evidence="1">Putative polyhydroxyalkanoic acid system protein (PHA_gran_rgn)</fullName>
    </submittedName>
</protein>
<evidence type="ECO:0000313" key="1">
    <source>
        <dbReference type="EMBL" id="SEQ85079.1"/>
    </source>
</evidence>
<proteinExistence type="predicted"/>
<dbReference type="InterPro" id="IPR013433">
    <property type="entry name" value="PHA_gran_rgn"/>
</dbReference>
<name>A0A1H9JEB4_9HYPH</name>
<dbReference type="AlphaFoldDB" id="A0A1H9JEB4"/>
<dbReference type="Proteomes" id="UP000199647">
    <property type="component" value="Unassembled WGS sequence"/>
</dbReference>
<gene>
    <name evidence="1" type="ORF">SAMN05216548_10890</name>
</gene>
<sequence length="103" mass="11428">MAKPVVVDVQHSLGQAEARRRVEKGFGSVRDQIAPKGLAVEERWENDQLLFKTGAFGQNIAGRIQVLENIIRIEVDLPWLLASMAQPLTAKLQGVGQLLLEKK</sequence>